<feature type="compositionally biased region" description="Low complexity" evidence="5">
    <location>
        <begin position="1430"/>
        <end position="1439"/>
    </location>
</feature>
<feature type="compositionally biased region" description="Basic and acidic residues" evidence="5">
    <location>
        <begin position="387"/>
        <end position="397"/>
    </location>
</feature>
<evidence type="ECO:0000256" key="5">
    <source>
        <dbReference type="SAM" id="MobiDB-lite"/>
    </source>
</evidence>
<feature type="domain" description="NUA/TPR/MLP1-2-like" evidence="6">
    <location>
        <begin position="512"/>
        <end position="612"/>
    </location>
</feature>
<organism evidence="7">
    <name type="scientific">Phaffia rhodozyma</name>
    <name type="common">Yeast</name>
    <name type="synonym">Xanthophyllomyces dendrorhous</name>
    <dbReference type="NCBI Taxonomy" id="264483"/>
    <lineage>
        <taxon>Eukaryota</taxon>
        <taxon>Fungi</taxon>
        <taxon>Dikarya</taxon>
        <taxon>Basidiomycota</taxon>
        <taxon>Agaricomycotina</taxon>
        <taxon>Tremellomycetes</taxon>
        <taxon>Cystofilobasidiales</taxon>
        <taxon>Mrakiaceae</taxon>
        <taxon>Phaffia</taxon>
    </lineage>
</organism>
<feature type="compositionally biased region" description="Gly residues" evidence="5">
    <location>
        <begin position="1534"/>
        <end position="1553"/>
    </location>
</feature>
<protein>
    <submittedName>
        <fullName evidence="7">Uncharacterized conserved coiled-coil protein</fullName>
    </submittedName>
</protein>
<feature type="coiled-coil region" evidence="4">
    <location>
        <begin position="826"/>
        <end position="931"/>
    </location>
</feature>
<evidence type="ECO:0000313" key="7">
    <source>
        <dbReference type="EMBL" id="CED83939.1"/>
    </source>
</evidence>
<dbReference type="Pfam" id="PF25785">
    <property type="entry name" value="TPR"/>
    <property type="match status" value="1"/>
</dbReference>
<evidence type="ECO:0000256" key="1">
    <source>
        <dbReference type="ARBA" id="ARBA00004123"/>
    </source>
</evidence>
<dbReference type="EMBL" id="LN483157">
    <property type="protein sequence ID" value="CED83939.1"/>
    <property type="molecule type" value="Genomic_DNA"/>
</dbReference>
<feature type="compositionally biased region" description="Low complexity" evidence="5">
    <location>
        <begin position="126"/>
        <end position="142"/>
    </location>
</feature>
<feature type="compositionally biased region" description="Low complexity" evidence="5">
    <location>
        <begin position="1344"/>
        <end position="1361"/>
    </location>
</feature>
<feature type="coiled-coil region" evidence="4">
    <location>
        <begin position="640"/>
        <end position="667"/>
    </location>
</feature>
<feature type="region of interest" description="Disordered" evidence="5">
    <location>
        <begin position="1425"/>
        <end position="1553"/>
    </location>
</feature>
<feature type="coiled-coil region" evidence="4">
    <location>
        <begin position="1182"/>
        <end position="1223"/>
    </location>
</feature>
<feature type="compositionally biased region" description="Low complexity" evidence="5">
    <location>
        <begin position="1374"/>
        <end position="1395"/>
    </location>
</feature>
<proteinExistence type="predicted"/>
<evidence type="ECO:0000256" key="2">
    <source>
        <dbReference type="ARBA" id="ARBA00023054"/>
    </source>
</evidence>
<keyword evidence="2 4" id="KW-0175">Coiled coil</keyword>
<name>A0A0F7STG2_PHARH</name>
<accession>A0A0F7STG2</accession>
<feature type="region of interest" description="Disordered" evidence="5">
    <location>
        <begin position="322"/>
        <end position="354"/>
    </location>
</feature>
<comment type="subcellular location">
    <subcellularLocation>
        <location evidence="1">Nucleus</location>
    </subcellularLocation>
</comment>
<sequence length="1553" mass="166764">MGRRTSTSLLGVVTGAYLSNCNPSHKLSYCLLTLRSCPYFPSIMDVDPPLPDQTQIAQEPALQSTIEEPSELEILKAEQLRKEVEQEQAVSDALAEVAELKAKLEAEKKKGGEVLADKQGLEQSLQHLQQSHSSLQQSLSSETSKATQIQTELSNAQNQNKSLLSTIESLQVERDTIKTEVLAARQKVTGWERRVGEVEGELEVRRIEGRNHKFKIEALELNVELANKDNMSLSDSLTRLTSEFAKYRSTSHAQNQNQALEIQSLQQSLSTAQISLKQIENSSAALQTRLTTSLSINSQLRTTVAEIKSNFKQEITAQTRMLESAERRSDEGRRRLEEVEREWEEDLERRSETEKRVEKEKELWAAQRLELESKVSELRDTIERLVEASGGKDDGDRTGGLSGASLDGDGAMGMMSPTASLANSLMRKKGQSVTDLYVENVRVKNNLVKQEAETRRLEDCLQEVLRDIQERAPLLKEQRQEYHRLVKTANELASQLSVVTSERDSQTQVILDLTSKAKQMSSSITDLESHISDLSRQIIALSREIAVRDDPAMVNWQDFPVETESGEEGDDMESIISRNLIIFRSIPELQAQNQKLIKIVRELGKKMEAAEAAAASSSASFVEDGLAEGSKIDVDTLQAIEEANLLIQSLQQKLLEKDVQMEKFIRERDLFSRMLSQAGVSLPSGSALDEAVAGGAGGAGGLLDVVKANLESYRKELGLDADRLREELATARKELGTISGSLARLEAERDFLSERIVGLDESNRLQRVQFEGMSSQNQTLKTELARVNMELRSAEDKRIQAEGVAERGRTDAANLRAEKELWKTIESRLQADLANLARERASLQSLTQNLQSVEAESAKVLSEAKARSAAAITALETERSKLRTEISKLKEEKVTELSSLTSERDSLKTAIETLTAELEAAKNATASENESRETTLRKAFDEEKEKYVVFERKRSERIFRDNKALLKDRKEFDQSKATYEAEIAQLKTQLSEVEQKLSTATSAAPQPASEELIAAAVAAKEAELQTAHSEALEAKEKEIQSAKEAAAAASASQPSAVLSEADEKFTALTSERDALVAQLASEKKAYEEEKAQIIQAERKRVQNVHTDNVNFRRRLAENATKEKTLTDKITELEAKLSEAEKAVESAPQPSAGGESSTGEVTTAIGPPSEKVIKSAVDTAVSVKEAELQAAHAEALAARERELKAESERKVAEAVKAAQEAAAAAATPASTAAETEAAIKTAVSAREAELTAAHEEALKTISASTSGPESAVSSADVQTKIDEAVAAALARAADEQVMKTNLQKTTIQRERKNRIKAETELNTLRSELEALRTSTGTVAVDSSEATATPSAAPTATAASPASKPGLTRPSKPRVSSGSSSTTTAVESGPAGRTRAAAATGGAALGSATASGASAATEAAVASPAIKGAAGGPSIRGAAAAGRGGASTRGARGGRAPTTLFAGALGKAQASGTGTKRARPEDDAAATGSGLGNTLFDRLNESQSAGSPAAGTGASGSGPKPRQQLIKRTKPNNPGAPGGAGAGGAAGDASGGQNQ</sequence>
<feature type="compositionally biased region" description="Low complexity" evidence="5">
    <location>
        <begin position="1500"/>
        <end position="1510"/>
    </location>
</feature>
<feature type="region of interest" description="Disordered" evidence="5">
    <location>
        <begin position="126"/>
        <end position="147"/>
    </location>
</feature>
<feature type="coiled-coil region" evidence="4">
    <location>
        <begin position="1306"/>
        <end position="1333"/>
    </location>
</feature>
<evidence type="ECO:0000259" key="6">
    <source>
        <dbReference type="Pfam" id="PF25785"/>
    </source>
</evidence>
<evidence type="ECO:0000256" key="4">
    <source>
        <dbReference type="SAM" id="Coils"/>
    </source>
</evidence>
<feature type="region of interest" description="Disordered" evidence="5">
    <location>
        <begin position="1136"/>
        <end position="1168"/>
    </location>
</feature>
<dbReference type="InterPro" id="IPR057974">
    <property type="entry name" value="NUA/TPR/MLP1-2-like_dom"/>
</dbReference>
<feature type="compositionally biased region" description="Gly residues" evidence="5">
    <location>
        <begin position="1440"/>
        <end position="1451"/>
    </location>
</feature>
<feature type="compositionally biased region" description="Basic and acidic residues" evidence="5">
    <location>
        <begin position="323"/>
        <end position="338"/>
    </location>
</feature>
<feature type="coiled-coil region" evidence="4">
    <location>
        <begin position="707"/>
        <end position="797"/>
    </location>
</feature>
<evidence type="ECO:0000256" key="3">
    <source>
        <dbReference type="ARBA" id="ARBA00023242"/>
    </source>
</evidence>
<keyword evidence="3" id="KW-0539">Nucleus</keyword>
<dbReference type="PANTHER" id="PTHR18898:SF2">
    <property type="entry name" value="NUCLEOPROTEIN TPR"/>
    <property type="match status" value="1"/>
</dbReference>
<dbReference type="GO" id="GO:0006406">
    <property type="term" value="P:mRNA export from nucleus"/>
    <property type="evidence" value="ECO:0007669"/>
    <property type="project" value="TreeGrafter"/>
</dbReference>
<feature type="region of interest" description="Disordered" evidence="5">
    <location>
        <begin position="387"/>
        <end position="411"/>
    </location>
</feature>
<dbReference type="PANTHER" id="PTHR18898">
    <property type="entry name" value="NUCLEOPROTEIN TPR-RELATED"/>
    <property type="match status" value="1"/>
</dbReference>
<dbReference type="GO" id="GO:0017056">
    <property type="term" value="F:structural constituent of nuclear pore"/>
    <property type="evidence" value="ECO:0007669"/>
    <property type="project" value="TreeGrafter"/>
</dbReference>
<feature type="region of interest" description="Disordered" evidence="5">
    <location>
        <begin position="1333"/>
        <end position="1395"/>
    </location>
</feature>
<reference evidence="7" key="1">
    <citation type="submission" date="2014-08" db="EMBL/GenBank/DDBJ databases">
        <authorList>
            <person name="Sharma Rahul"/>
            <person name="Thines Marco"/>
        </authorList>
    </citation>
    <scope>NUCLEOTIDE SEQUENCE</scope>
</reference>
<dbReference type="GO" id="GO:0005643">
    <property type="term" value="C:nuclear pore"/>
    <property type="evidence" value="ECO:0007669"/>
    <property type="project" value="TreeGrafter"/>
</dbReference>